<keyword evidence="2" id="KW-0378">Hydrolase</keyword>
<evidence type="ECO:0000259" key="1">
    <source>
        <dbReference type="PROSITE" id="PS50263"/>
    </source>
</evidence>
<dbReference type="EMBL" id="KZ155776">
    <property type="protein sequence ID" value="OUS48162.1"/>
    <property type="molecule type" value="Genomic_DNA"/>
</dbReference>
<gene>
    <name evidence="2" type="ORF">BE221DRAFT_204279</name>
</gene>
<dbReference type="PANTHER" id="PTHR11750">
    <property type="entry name" value="PROTEIN N-TERMINAL AMIDASE"/>
    <property type="match status" value="1"/>
</dbReference>
<dbReference type="CDD" id="cd07566">
    <property type="entry name" value="ScNTA1_like"/>
    <property type="match status" value="1"/>
</dbReference>
<dbReference type="GO" id="GO:0008418">
    <property type="term" value="F:protein-N-terminal asparagine amidohydrolase activity"/>
    <property type="evidence" value="ECO:0007669"/>
    <property type="project" value="InterPro"/>
</dbReference>
<dbReference type="SUPFAM" id="SSF56317">
    <property type="entry name" value="Carbon-nitrogen hydrolase"/>
    <property type="match status" value="1"/>
</dbReference>
<dbReference type="GO" id="GO:0030163">
    <property type="term" value="P:protein catabolic process"/>
    <property type="evidence" value="ECO:0007669"/>
    <property type="project" value="TreeGrafter"/>
</dbReference>
<dbReference type="PANTHER" id="PTHR11750:SF26">
    <property type="entry name" value="PROTEIN N-TERMINAL AMIDASE"/>
    <property type="match status" value="1"/>
</dbReference>
<dbReference type="GO" id="GO:0070773">
    <property type="term" value="F:protein-N-terminal glutamine amidohydrolase activity"/>
    <property type="evidence" value="ECO:0007669"/>
    <property type="project" value="InterPro"/>
</dbReference>
<evidence type="ECO:0000313" key="2">
    <source>
        <dbReference type="EMBL" id="OUS48162.1"/>
    </source>
</evidence>
<dbReference type="InterPro" id="IPR039703">
    <property type="entry name" value="Nta1"/>
</dbReference>
<protein>
    <submittedName>
        <fullName evidence="2">Carbon-nitrogen hydrolase</fullName>
    </submittedName>
</protein>
<organism evidence="2">
    <name type="scientific">Ostreococcus tauri</name>
    <name type="common">Marine green alga</name>
    <dbReference type="NCBI Taxonomy" id="70448"/>
    <lineage>
        <taxon>Eukaryota</taxon>
        <taxon>Viridiplantae</taxon>
        <taxon>Chlorophyta</taxon>
        <taxon>Mamiellophyceae</taxon>
        <taxon>Mamiellales</taxon>
        <taxon>Bathycoccaceae</taxon>
        <taxon>Ostreococcus</taxon>
    </lineage>
</organism>
<dbReference type="InterPro" id="IPR003010">
    <property type="entry name" value="C-N_Hydrolase"/>
</dbReference>
<proteinExistence type="predicted"/>
<dbReference type="InterPro" id="IPR036526">
    <property type="entry name" value="C-N_Hydrolase_sf"/>
</dbReference>
<dbReference type="Proteomes" id="UP000195557">
    <property type="component" value="Unassembled WGS sequence"/>
</dbReference>
<reference evidence="2" key="1">
    <citation type="submission" date="2017-04" db="EMBL/GenBank/DDBJ databases">
        <title>Population genomics of picophytoplankton unveils novel chromosome hypervariability.</title>
        <authorList>
            <consortium name="DOE Joint Genome Institute"/>
            <person name="Blanc-Mathieu R."/>
            <person name="Krasovec M."/>
            <person name="Hebrard M."/>
            <person name="Yau S."/>
            <person name="Desgranges E."/>
            <person name="Martin J."/>
            <person name="Schackwitz W."/>
            <person name="Kuo A."/>
            <person name="Salin G."/>
            <person name="Donnadieu C."/>
            <person name="Desdevises Y."/>
            <person name="Sanchez-Ferandin S."/>
            <person name="Moreau H."/>
            <person name="Rivals E."/>
            <person name="Grigoriev I.V."/>
            <person name="Grimsley N."/>
            <person name="Eyre-Walker A."/>
            <person name="Piganeau G."/>
        </authorList>
    </citation>
    <scope>NUCLEOTIDE SEQUENCE [LARGE SCALE GENOMIC DNA]</scope>
    <source>
        <strain evidence="2">RCC 1115</strain>
    </source>
</reference>
<feature type="domain" description="CN hydrolase" evidence="1">
    <location>
        <begin position="6"/>
        <end position="293"/>
    </location>
</feature>
<dbReference type="AlphaFoldDB" id="A0A1Y5IM57"/>
<dbReference type="eggNOG" id="KOG0806">
    <property type="taxonomic scope" value="Eukaryota"/>
</dbReference>
<sequence length="317" mass="35023">MRRVILRACALQTDPGNGDVEGNLARAWETVTRTMDATSGIGVLVCPELGFSTYCLTSVERARACARWETAIVAWAGRVARYLNAHVAVGHAREDPETQKVYNSQTVVDANGVARHVYDKSHLYCVDEEWGCGEGKGFETYELDLRCFAEDDRGVIGEVTRRVTCASAICMDINPYKFEAPWDAYELANACAGCELILFSSAWTNAHPDDDIEVKRAPIDFAETVTYWLARLRPLIGKREPNGTHFICANRIGVENDIQFTGCSCLVDLRSPPILRGAMEKREEGIASALIPLGGEDDDDDDDLARRVFSFISTAVT</sequence>
<dbReference type="PROSITE" id="PS50263">
    <property type="entry name" value="CN_HYDROLASE"/>
    <property type="match status" value="1"/>
</dbReference>
<accession>A0A1Y5IM57</accession>
<name>A0A1Y5IM57_OSTTA</name>
<dbReference type="Gene3D" id="3.60.110.10">
    <property type="entry name" value="Carbon-nitrogen hydrolase"/>
    <property type="match status" value="1"/>
</dbReference>
<dbReference type="Pfam" id="PF00795">
    <property type="entry name" value="CN_hydrolase"/>
    <property type="match status" value="1"/>
</dbReference>